<evidence type="ECO:0000313" key="3">
    <source>
        <dbReference type="Proteomes" id="UP000479710"/>
    </source>
</evidence>
<accession>A0A6G1DXU9</accession>
<dbReference type="Proteomes" id="UP000479710">
    <property type="component" value="Unassembled WGS sequence"/>
</dbReference>
<keyword evidence="3" id="KW-1185">Reference proteome</keyword>
<dbReference type="EMBL" id="SPHZ02000005">
    <property type="protein sequence ID" value="KAF0917428.1"/>
    <property type="molecule type" value="Genomic_DNA"/>
</dbReference>
<feature type="region of interest" description="Disordered" evidence="1">
    <location>
        <begin position="1"/>
        <end position="42"/>
    </location>
</feature>
<protein>
    <submittedName>
        <fullName evidence="2">Uncharacterized protein</fullName>
    </submittedName>
</protein>
<organism evidence="2 3">
    <name type="scientific">Oryza meyeriana var. granulata</name>
    <dbReference type="NCBI Taxonomy" id="110450"/>
    <lineage>
        <taxon>Eukaryota</taxon>
        <taxon>Viridiplantae</taxon>
        <taxon>Streptophyta</taxon>
        <taxon>Embryophyta</taxon>
        <taxon>Tracheophyta</taxon>
        <taxon>Spermatophyta</taxon>
        <taxon>Magnoliopsida</taxon>
        <taxon>Liliopsida</taxon>
        <taxon>Poales</taxon>
        <taxon>Poaceae</taxon>
        <taxon>BOP clade</taxon>
        <taxon>Oryzoideae</taxon>
        <taxon>Oryzeae</taxon>
        <taxon>Oryzinae</taxon>
        <taxon>Oryza</taxon>
        <taxon>Oryza meyeriana</taxon>
    </lineage>
</organism>
<proteinExistence type="predicted"/>
<comment type="caution">
    <text evidence="2">The sequence shown here is derived from an EMBL/GenBank/DDBJ whole genome shotgun (WGS) entry which is preliminary data.</text>
</comment>
<name>A0A6G1DXU9_9ORYZ</name>
<gene>
    <name evidence="2" type="ORF">E2562_017872</name>
</gene>
<evidence type="ECO:0000313" key="2">
    <source>
        <dbReference type="EMBL" id="KAF0917428.1"/>
    </source>
</evidence>
<feature type="compositionally biased region" description="Low complexity" evidence="1">
    <location>
        <begin position="19"/>
        <end position="32"/>
    </location>
</feature>
<reference evidence="2 3" key="1">
    <citation type="submission" date="2019-11" db="EMBL/GenBank/DDBJ databases">
        <title>Whole genome sequence of Oryza granulata.</title>
        <authorList>
            <person name="Li W."/>
        </authorList>
    </citation>
    <scope>NUCLEOTIDE SEQUENCE [LARGE SCALE GENOMIC DNA]</scope>
    <source>
        <strain evidence="3">cv. Menghai</strain>
        <tissue evidence="2">Leaf</tissue>
    </source>
</reference>
<dbReference type="AlphaFoldDB" id="A0A6G1DXU9"/>
<sequence length="114" mass="12858">MSSDYSGSKDDVYEPSGQSKSKSISSNYNESEGYVDEESESNKRKVMLGRLSMTIDSKEAHHWKKTRSCCLSSKQQASPPLLFAISLKNPCMQEWIGWMESLDAWDCCGVTCRD</sequence>
<evidence type="ECO:0000256" key="1">
    <source>
        <dbReference type="SAM" id="MobiDB-lite"/>
    </source>
</evidence>